<reference evidence="2" key="2">
    <citation type="submission" date="2018-10" db="UniProtKB">
        <authorList>
            <consortium name="EnsemblPlants"/>
        </authorList>
    </citation>
    <scope>IDENTIFICATION</scope>
</reference>
<dbReference type="AlphaFoldDB" id="A0A3B6QEG2"/>
<dbReference type="Pfam" id="PF00004">
    <property type="entry name" value="AAA"/>
    <property type="match status" value="1"/>
</dbReference>
<dbReference type="GO" id="GO:0016887">
    <property type="term" value="F:ATP hydrolysis activity"/>
    <property type="evidence" value="ECO:0007669"/>
    <property type="project" value="InterPro"/>
</dbReference>
<organism evidence="2">
    <name type="scientific">Triticum aestivum</name>
    <name type="common">Wheat</name>
    <dbReference type="NCBI Taxonomy" id="4565"/>
    <lineage>
        <taxon>Eukaryota</taxon>
        <taxon>Viridiplantae</taxon>
        <taxon>Streptophyta</taxon>
        <taxon>Embryophyta</taxon>
        <taxon>Tracheophyta</taxon>
        <taxon>Spermatophyta</taxon>
        <taxon>Magnoliopsida</taxon>
        <taxon>Liliopsida</taxon>
        <taxon>Poales</taxon>
        <taxon>Poaceae</taxon>
        <taxon>BOP clade</taxon>
        <taxon>Pooideae</taxon>
        <taxon>Triticodae</taxon>
        <taxon>Triticeae</taxon>
        <taxon>Triticinae</taxon>
        <taxon>Triticum</taxon>
    </lineage>
</organism>
<proteinExistence type="predicted"/>
<dbReference type="Proteomes" id="UP000019116">
    <property type="component" value="Chromosome 6D"/>
</dbReference>
<dbReference type="OrthoDB" id="648683at2759"/>
<evidence type="ECO:0000313" key="3">
    <source>
        <dbReference type="Proteomes" id="UP000019116"/>
    </source>
</evidence>
<sequence>MLRPYLQHVVSVADVMELCRRELRLYANTGALAPRWASALFTHLATLDAVAMDPELKTRVRSDLESFLKGRAYYHCLGRVWRRSYLLYGPRGTGKSTFAAAMARFLRYDIYDIDLSRAGADELRALLVDTAPRSLTGGRRAPSALSAAAVLTGGPALSESRLNRLDLSSNSILSRN</sequence>
<dbReference type="GO" id="GO:0005524">
    <property type="term" value="F:ATP binding"/>
    <property type="evidence" value="ECO:0007669"/>
    <property type="project" value="InterPro"/>
</dbReference>
<name>A0A3B6QEG2_WHEAT</name>
<dbReference type="EnsemblPlants" id="TraesCS6D02G112300.1">
    <property type="protein sequence ID" value="TraesCS6D02G112300.1.cds1"/>
    <property type="gene ID" value="TraesCS6D02G112300"/>
</dbReference>
<dbReference type="STRING" id="4565.A0A3B6QEG2"/>
<protein>
    <recommendedName>
        <fullName evidence="1">ATPase AAA-type core domain-containing protein</fullName>
    </recommendedName>
</protein>
<accession>A0A3B6QEG2</accession>
<dbReference type="InterPro" id="IPR050747">
    <property type="entry name" value="Mitochondrial_chaperone_BCS1"/>
</dbReference>
<dbReference type="SMR" id="A0A3B6QEG2"/>
<dbReference type="OMA" id="LAMLSPX"/>
<dbReference type="Gramene" id="TraesCS6D02G112300.1">
    <property type="protein sequence ID" value="TraesCS6D02G112300.1.cds1"/>
    <property type="gene ID" value="TraesCS6D02G112300"/>
</dbReference>
<dbReference type="PANTHER" id="PTHR23070">
    <property type="entry name" value="BCS1 AAA-TYPE ATPASE"/>
    <property type="match status" value="1"/>
</dbReference>
<dbReference type="InterPro" id="IPR027417">
    <property type="entry name" value="P-loop_NTPase"/>
</dbReference>
<feature type="domain" description="ATPase AAA-type core" evidence="1">
    <location>
        <begin position="85"/>
        <end position="119"/>
    </location>
</feature>
<evidence type="ECO:0000313" key="2">
    <source>
        <dbReference type="EnsemblPlants" id="TraesCS6D02G112300.1.cds1"/>
    </source>
</evidence>
<reference evidence="2" key="1">
    <citation type="submission" date="2018-08" db="EMBL/GenBank/DDBJ databases">
        <authorList>
            <person name="Rossello M."/>
        </authorList>
    </citation>
    <scope>NUCLEOTIDE SEQUENCE [LARGE SCALE GENOMIC DNA]</scope>
    <source>
        <strain evidence="2">cv. Chinese Spring</strain>
    </source>
</reference>
<dbReference type="Gene3D" id="3.40.50.300">
    <property type="entry name" value="P-loop containing nucleotide triphosphate hydrolases"/>
    <property type="match status" value="1"/>
</dbReference>
<dbReference type="InterPro" id="IPR003959">
    <property type="entry name" value="ATPase_AAA_core"/>
</dbReference>
<dbReference type="SUPFAM" id="SSF52540">
    <property type="entry name" value="P-loop containing nucleoside triphosphate hydrolases"/>
    <property type="match status" value="1"/>
</dbReference>
<evidence type="ECO:0000259" key="1">
    <source>
        <dbReference type="Pfam" id="PF00004"/>
    </source>
</evidence>
<dbReference type="Gramene" id="TraesCS6D03G0244600.1">
    <property type="protein sequence ID" value="TraesCS6D03G0244600.1.CDS1"/>
    <property type="gene ID" value="TraesCS6D03G0244600"/>
</dbReference>
<keyword evidence="3" id="KW-1185">Reference proteome</keyword>